<proteinExistence type="predicted"/>
<protein>
    <submittedName>
        <fullName evidence="1">Uncharacterized protein</fullName>
    </submittedName>
</protein>
<sequence>MGTLLSTVSLAQKTTKQAVGAYLEITLKVNEADRPAAAGVYLNYKSPFLKSIKGAVSKELLIRTDDVQVLHGFKTQADAEAYLKCDLFNNDVVSALKSYLQATPEVRIYSVFSQK</sequence>
<name>A0ABR7KYB7_9SPHI</name>
<organism evidence="1 2">
    <name type="scientific">Pedobacter fastidiosus</name>
    <dbReference type="NCBI Taxonomy" id="2765361"/>
    <lineage>
        <taxon>Bacteria</taxon>
        <taxon>Pseudomonadati</taxon>
        <taxon>Bacteroidota</taxon>
        <taxon>Sphingobacteriia</taxon>
        <taxon>Sphingobacteriales</taxon>
        <taxon>Sphingobacteriaceae</taxon>
        <taxon>Pedobacter</taxon>
    </lineage>
</organism>
<reference evidence="1 2" key="1">
    <citation type="submission" date="2020-08" db="EMBL/GenBank/DDBJ databases">
        <authorList>
            <person name="Sun Q."/>
            <person name="Inoue M."/>
        </authorList>
    </citation>
    <scope>NUCLEOTIDE SEQUENCE [LARGE SCALE GENOMIC DNA]</scope>
    <source>
        <strain evidence="1 2">CCM 8938</strain>
    </source>
</reference>
<keyword evidence="2" id="KW-1185">Reference proteome</keyword>
<evidence type="ECO:0000313" key="2">
    <source>
        <dbReference type="Proteomes" id="UP000652755"/>
    </source>
</evidence>
<dbReference type="Proteomes" id="UP000652755">
    <property type="component" value="Unassembled WGS sequence"/>
</dbReference>
<accession>A0ABR7KYB7</accession>
<evidence type="ECO:0000313" key="1">
    <source>
        <dbReference type="EMBL" id="MBC6112899.1"/>
    </source>
</evidence>
<dbReference type="EMBL" id="JACRYL010000029">
    <property type="protein sequence ID" value="MBC6112899.1"/>
    <property type="molecule type" value="Genomic_DNA"/>
</dbReference>
<comment type="caution">
    <text evidence="1">The sequence shown here is derived from an EMBL/GenBank/DDBJ whole genome shotgun (WGS) entry which is preliminary data.</text>
</comment>
<gene>
    <name evidence="1" type="ORF">H7U22_20955</name>
</gene>